<accession>A0ABQ3T2A7</accession>
<protein>
    <submittedName>
        <fullName evidence="1">Uncharacterized protein</fullName>
    </submittedName>
</protein>
<dbReference type="Proteomes" id="UP000608522">
    <property type="component" value="Unassembled WGS sequence"/>
</dbReference>
<proteinExistence type="predicted"/>
<reference evidence="2" key="1">
    <citation type="submission" date="2023-07" db="EMBL/GenBank/DDBJ databases">
        <title>Whole genome shotgun sequence of Streptomyces spororaveus NBRC 15456.</title>
        <authorList>
            <person name="Komaki H."/>
            <person name="Tamura T."/>
        </authorList>
    </citation>
    <scope>NUCLEOTIDE SEQUENCE [LARGE SCALE GENOMIC DNA]</scope>
    <source>
        <strain evidence="2">NBRC 15456</strain>
    </source>
</reference>
<name>A0ABQ3T2A7_9ACTN</name>
<keyword evidence="2" id="KW-1185">Reference proteome</keyword>
<evidence type="ECO:0000313" key="1">
    <source>
        <dbReference type="EMBL" id="GHI74525.1"/>
    </source>
</evidence>
<evidence type="ECO:0000313" key="2">
    <source>
        <dbReference type="Proteomes" id="UP000608522"/>
    </source>
</evidence>
<dbReference type="EMBL" id="BNED01000002">
    <property type="protein sequence ID" value="GHI74525.1"/>
    <property type="molecule type" value="Genomic_DNA"/>
</dbReference>
<sequence length="180" mass="19101">MNPVGPDAIYRALAALGAAPVMDPELWPNGPQDDDRARLLGCLLAKTELELAATTRTSAGENGLAVLGDVYMGWMDEVGPDRDTALAVLVSRLERTAVHLLDPEDPDAENAPPGQFTAWAAVVTAVTALGAHMHAQDGDVEGVRRALGRVESCIIQLLQGVHDLRVVIGDADDDEDESED</sequence>
<gene>
    <name evidence="1" type="ORF">Sspor_00860</name>
</gene>
<organism evidence="1 2">
    <name type="scientific">Streptomyces spororaveus</name>
    <dbReference type="NCBI Taxonomy" id="284039"/>
    <lineage>
        <taxon>Bacteria</taxon>
        <taxon>Bacillati</taxon>
        <taxon>Actinomycetota</taxon>
        <taxon>Actinomycetes</taxon>
        <taxon>Kitasatosporales</taxon>
        <taxon>Streptomycetaceae</taxon>
        <taxon>Streptomyces</taxon>
    </lineage>
</organism>
<comment type="caution">
    <text evidence="1">The sequence shown here is derived from an EMBL/GenBank/DDBJ whole genome shotgun (WGS) entry which is preliminary data.</text>
</comment>